<dbReference type="PANTHER" id="PTHR44196:SF1">
    <property type="entry name" value="DEHYDROGENASE_REDUCTASE SDR FAMILY MEMBER 7B"/>
    <property type="match status" value="1"/>
</dbReference>
<comment type="similarity">
    <text evidence="1">Belongs to the short-chain dehydrogenases/reductases (SDR) family.</text>
</comment>
<dbReference type="EMBL" id="CADCUR010000096">
    <property type="protein sequence ID" value="CAA9394175.1"/>
    <property type="molecule type" value="Genomic_DNA"/>
</dbReference>
<keyword evidence="3" id="KW-0812">Transmembrane</keyword>
<feature type="transmembrane region" description="Helical" evidence="3">
    <location>
        <begin position="12"/>
        <end position="31"/>
    </location>
</feature>
<dbReference type="PRINTS" id="PR00081">
    <property type="entry name" value="GDHRDH"/>
</dbReference>
<dbReference type="GO" id="GO:0016020">
    <property type="term" value="C:membrane"/>
    <property type="evidence" value="ECO:0007669"/>
    <property type="project" value="TreeGrafter"/>
</dbReference>
<dbReference type="GO" id="GO:0016491">
    <property type="term" value="F:oxidoreductase activity"/>
    <property type="evidence" value="ECO:0007669"/>
    <property type="project" value="UniProtKB-KW"/>
</dbReference>
<dbReference type="PANTHER" id="PTHR44196">
    <property type="entry name" value="DEHYDROGENASE/REDUCTASE SDR FAMILY MEMBER 7B"/>
    <property type="match status" value="1"/>
</dbReference>
<keyword evidence="2" id="KW-0560">Oxidoreductase</keyword>
<reference evidence="4" key="1">
    <citation type="submission" date="2020-02" db="EMBL/GenBank/DDBJ databases">
        <authorList>
            <person name="Meier V. D."/>
        </authorList>
    </citation>
    <scope>NUCLEOTIDE SEQUENCE</scope>
    <source>
        <strain evidence="4">AVDCRST_MAG74</strain>
    </source>
</reference>
<organism evidence="4">
    <name type="scientific">uncultured Pyrinomonadaceae bacterium</name>
    <dbReference type="NCBI Taxonomy" id="2283094"/>
    <lineage>
        <taxon>Bacteria</taxon>
        <taxon>Pseudomonadati</taxon>
        <taxon>Acidobacteriota</taxon>
        <taxon>Blastocatellia</taxon>
        <taxon>Blastocatellales</taxon>
        <taxon>Pyrinomonadaceae</taxon>
        <taxon>environmental samples</taxon>
    </lineage>
</organism>
<evidence type="ECO:0000313" key="4">
    <source>
        <dbReference type="EMBL" id="CAA9394175.1"/>
    </source>
</evidence>
<dbReference type="SUPFAM" id="SSF51735">
    <property type="entry name" value="NAD(P)-binding Rossmann-fold domains"/>
    <property type="match status" value="1"/>
</dbReference>
<name>A0A6J4NW46_9BACT</name>
<accession>A0A6J4NW46</accession>
<protein>
    <submittedName>
        <fullName evidence="4">Short-chain dehydrogenase/reductase SDR</fullName>
    </submittedName>
</protein>
<sequence>MNIRLKKLNEQVIVITGATSGIGLVTARIAAGRGARLILAARNEETLRRLADETTQAVYVVADVGKQADVRRIAEKAIEHFGGFDTWVNNAGVSIYGRVLDVSMEDHRQLFETV</sequence>
<dbReference type="Gene3D" id="3.40.50.720">
    <property type="entry name" value="NAD(P)-binding Rossmann-like Domain"/>
    <property type="match status" value="1"/>
</dbReference>
<gene>
    <name evidence="4" type="ORF">AVDCRST_MAG74-1276</name>
</gene>
<proteinExistence type="inferred from homology"/>
<evidence type="ECO:0000256" key="2">
    <source>
        <dbReference type="ARBA" id="ARBA00023002"/>
    </source>
</evidence>
<dbReference type="InterPro" id="IPR002347">
    <property type="entry name" value="SDR_fam"/>
</dbReference>
<dbReference type="InterPro" id="IPR036291">
    <property type="entry name" value="NAD(P)-bd_dom_sf"/>
</dbReference>
<keyword evidence="3" id="KW-1133">Transmembrane helix</keyword>
<dbReference type="Pfam" id="PF00106">
    <property type="entry name" value="adh_short"/>
    <property type="match status" value="1"/>
</dbReference>
<dbReference type="AlphaFoldDB" id="A0A6J4NW46"/>
<keyword evidence="3" id="KW-0472">Membrane</keyword>
<evidence type="ECO:0000256" key="3">
    <source>
        <dbReference type="SAM" id="Phobius"/>
    </source>
</evidence>
<evidence type="ECO:0000256" key="1">
    <source>
        <dbReference type="ARBA" id="ARBA00006484"/>
    </source>
</evidence>